<feature type="domain" description="Putative restriction endonuclease" evidence="1">
    <location>
        <begin position="14"/>
        <end position="150"/>
    </location>
</feature>
<dbReference type="Pfam" id="PF05685">
    <property type="entry name" value="Uma2"/>
    <property type="match status" value="1"/>
</dbReference>
<proteinExistence type="predicted"/>
<dbReference type="Gene3D" id="3.90.1570.10">
    <property type="entry name" value="tt1808, chain A"/>
    <property type="match status" value="1"/>
</dbReference>
<dbReference type="GO" id="GO:0004519">
    <property type="term" value="F:endonuclease activity"/>
    <property type="evidence" value="ECO:0007669"/>
    <property type="project" value="UniProtKB-KW"/>
</dbReference>
<dbReference type="InterPro" id="IPR008538">
    <property type="entry name" value="Uma2"/>
</dbReference>
<accession>A0A7C3HEA9</accession>
<evidence type="ECO:0000313" key="2">
    <source>
        <dbReference type="EMBL" id="HFG20218.1"/>
    </source>
</evidence>
<reference evidence="2" key="1">
    <citation type="journal article" date="2020" name="mSystems">
        <title>Genome- and Community-Level Interaction Insights into Carbon Utilization and Element Cycling Functions of Hydrothermarchaeota in Hydrothermal Sediment.</title>
        <authorList>
            <person name="Zhou Z."/>
            <person name="Liu Y."/>
            <person name="Xu W."/>
            <person name="Pan J."/>
            <person name="Luo Z.H."/>
            <person name="Li M."/>
        </authorList>
    </citation>
    <scope>NUCLEOTIDE SEQUENCE [LARGE SCALE GENOMIC DNA]</scope>
    <source>
        <strain evidence="2">SpSt-524</strain>
    </source>
</reference>
<keyword evidence="2" id="KW-0540">Nuclease</keyword>
<dbReference type="SUPFAM" id="SSF52980">
    <property type="entry name" value="Restriction endonuclease-like"/>
    <property type="match status" value="1"/>
</dbReference>
<keyword evidence="2" id="KW-0378">Hydrolase</keyword>
<sequence>MAARAPRPSRLSKEEWLELEQQTDQRYEYLDGFVYAMAGESQLHNEIVGNITEALRARARARGCHFAFLSVRVAIAQLNRYYYPDVVVSCAEEPHSHEIHQPCLVVEVLSKSSAERDRREKLDAYFKIPTLQTYLLVSQEERRVEVYQKAPWNLLWSEWINEGAIEIPCLGETLSLSQIYAGLEVPEV</sequence>
<organism evidence="2">
    <name type="scientific">Meiothermus ruber</name>
    <dbReference type="NCBI Taxonomy" id="277"/>
    <lineage>
        <taxon>Bacteria</taxon>
        <taxon>Thermotogati</taxon>
        <taxon>Deinococcota</taxon>
        <taxon>Deinococci</taxon>
        <taxon>Thermales</taxon>
        <taxon>Thermaceae</taxon>
        <taxon>Meiothermus</taxon>
    </lineage>
</organism>
<protein>
    <submittedName>
        <fullName evidence="2">Uma2 family endonuclease</fullName>
    </submittedName>
</protein>
<keyword evidence="2" id="KW-0255">Endonuclease</keyword>
<dbReference type="InterPro" id="IPR012296">
    <property type="entry name" value="Nuclease_put_TT1808"/>
</dbReference>
<comment type="caution">
    <text evidence="2">The sequence shown here is derived from an EMBL/GenBank/DDBJ whole genome shotgun (WGS) entry which is preliminary data.</text>
</comment>
<dbReference type="AlphaFoldDB" id="A0A7C3HEA9"/>
<dbReference type="PANTHER" id="PTHR36558:SF1">
    <property type="entry name" value="RESTRICTION ENDONUCLEASE DOMAIN-CONTAINING PROTEIN-RELATED"/>
    <property type="match status" value="1"/>
</dbReference>
<dbReference type="PANTHER" id="PTHR36558">
    <property type="entry name" value="GLR1098 PROTEIN"/>
    <property type="match status" value="1"/>
</dbReference>
<dbReference type="InterPro" id="IPR011335">
    <property type="entry name" value="Restrct_endonuc-II-like"/>
</dbReference>
<dbReference type="CDD" id="cd06260">
    <property type="entry name" value="DUF820-like"/>
    <property type="match status" value="1"/>
</dbReference>
<name>A0A7C3HEA9_MEIRU</name>
<dbReference type="EMBL" id="DSWI01000012">
    <property type="protein sequence ID" value="HFG20218.1"/>
    <property type="molecule type" value="Genomic_DNA"/>
</dbReference>
<gene>
    <name evidence="2" type="ORF">ENS82_05770</name>
</gene>
<evidence type="ECO:0000259" key="1">
    <source>
        <dbReference type="Pfam" id="PF05685"/>
    </source>
</evidence>